<dbReference type="EMBL" id="CAKKLH010000340">
    <property type="protein sequence ID" value="CAH0113456.1"/>
    <property type="molecule type" value="Genomic_DNA"/>
</dbReference>
<evidence type="ECO:0000259" key="2">
    <source>
        <dbReference type="PROSITE" id="PS51717"/>
    </source>
</evidence>
<accession>A0A8J2S263</accession>
<dbReference type="PANTHER" id="PTHR22796">
    <property type="entry name" value="URG4-RELATED"/>
    <property type="match status" value="1"/>
</dbReference>
<evidence type="ECO:0000313" key="4">
    <source>
        <dbReference type="Proteomes" id="UP000789390"/>
    </source>
</evidence>
<dbReference type="GO" id="GO:0005525">
    <property type="term" value="F:GTP binding"/>
    <property type="evidence" value="ECO:0007669"/>
    <property type="project" value="InterPro"/>
</dbReference>
<organism evidence="3 4">
    <name type="scientific">Daphnia galeata</name>
    <dbReference type="NCBI Taxonomy" id="27404"/>
    <lineage>
        <taxon>Eukaryota</taxon>
        <taxon>Metazoa</taxon>
        <taxon>Ecdysozoa</taxon>
        <taxon>Arthropoda</taxon>
        <taxon>Crustacea</taxon>
        <taxon>Branchiopoda</taxon>
        <taxon>Diplostraca</taxon>
        <taxon>Cladocera</taxon>
        <taxon>Anomopoda</taxon>
        <taxon>Daphniidae</taxon>
        <taxon>Daphnia</taxon>
    </lineage>
</organism>
<name>A0A8J2S263_9CRUS</name>
<dbReference type="OrthoDB" id="8432505at2759"/>
<dbReference type="Pfam" id="PF25683">
    <property type="entry name" value="URGCP_GTPase"/>
    <property type="match status" value="1"/>
</dbReference>
<dbReference type="Gene3D" id="3.40.50.300">
    <property type="entry name" value="P-loop containing nucleotide triphosphate hydrolases"/>
    <property type="match status" value="1"/>
</dbReference>
<comment type="caution">
    <text evidence="3">The sequence shown here is derived from an EMBL/GenBank/DDBJ whole genome shotgun (WGS) entry which is preliminary data.</text>
</comment>
<evidence type="ECO:0000256" key="1">
    <source>
        <dbReference type="SAM" id="Coils"/>
    </source>
</evidence>
<dbReference type="PROSITE" id="PS51717">
    <property type="entry name" value="G_VLIG"/>
    <property type="match status" value="1"/>
</dbReference>
<keyword evidence="1" id="KW-0175">Coiled coil</keyword>
<protein>
    <recommendedName>
        <fullName evidence="2">VLIG-type G domain-containing protein</fullName>
    </recommendedName>
</protein>
<dbReference type="PANTHER" id="PTHR22796:SF1">
    <property type="entry name" value="VWFA DOMAIN-CONTAINING PROTEIN"/>
    <property type="match status" value="1"/>
</dbReference>
<feature type="coiled-coil region" evidence="1">
    <location>
        <begin position="526"/>
        <end position="553"/>
    </location>
</feature>
<dbReference type="AlphaFoldDB" id="A0A8J2S263"/>
<keyword evidence="4" id="KW-1185">Reference proteome</keyword>
<dbReference type="SUPFAM" id="SSF52540">
    <property type="entry name" value="P-loop containing nucleoside triphosphate hydrolases"/>
    <property type="match status" value="1"/>
</dbReference>
<reference evidence="3" key="1">
    <citation type="submission" date="2021-11" db="EMBL/GenBank/DDBJ databases">
        <authorList>
            <person name="Schell T."/>
        </authorList>
    </citation>
    <scope>NUCLEOTIDE SEQUENCE</scope>
    <source>
        <strain evidence="3">M5</strain>
    </source>
</reference>
<feature type="domain" description="VLIG-type G" evidence="2">
    <location>
        <begin position="649"/>
        <end position="764"/>
    </location>
</feature>
<proteinExistence type="predicted"/>
<dbReference type="InterPro" id="IPR030383">
    <property type="entry name" value="G_VLIG_dom"/>
</dbReference>
<gene>
    <name evidence="3" type="ORF">DGAL_LOCUS17352</name>
</gene>
<evidence type="ECO:0000313" key="3">
    <source>
        <dbReference type="EMBL" id="CAH0113456.1"/>
    </source>
</evidence>
<dbReference type="Proteomes" id="UP000789390">
    <property type="component" value="Unassembled WGS sequence"/>
</dbReference>
<dbReference type="InterPro" id="IPR027417">
    <property type="entry name" value="P-loop_NTPase"/>
</dbReference>
<sequence>MAWHLVIGVVKRLGAGGLRGRHLKSNGSVKSKSVGCTSDVVAEIEASLVISTSLGITERRPIHDIITEMLKTNPRERISSSDVVIKISNIEGKKRSSAYFLIDRPLSDQTQRTEDVNLTTLMNCLRYRLRIPTKLISGTQVNNTSTNSRVESVYDTLMQVIDQFDATGIVEIYRLLLERRSAVPLFLPQSKLHFLGLLRHVTLPRMNNISMGDDKSLMRVAVISCRQRNKSQTCDFLKNIFNINSIYSLDLDNGNFSSENMLAEIGCGCIVTEESGSQIIQNVLVVHVMGDFRPLWPFLRRFADCFLIEDSSKESESFFSSFMTKNKRKEIESEDAEGETKTPMGFIWKPSIEDSITETKEINGFPHLYIEDQLTGESRTKLKFGIVDYMNKTSTLPNFANNRLTLYEIPILVNKGYYSDCVSPTQYQSKIGESVRNLENVKKNKFLLQKNFLLEVKHQEAKMEHRLNEVRVRQEEDKIKILRAERRNKTRQVETNSLLKLFLSFLDDKDPCSRVLTIRMLEKELTKCGEQELDQLLNNLKNLTNLLNEKLVKTLSEKELQSAKENLLKAKVNLIESVLNMKHLWRELSHLYTDTEPGKRSPIIQEIPRLAAQHLMDGFCLELVDGDSNMIRLDWMKEVLFQLDQLIEGKRIFVLSVMGIQSSGKSTLLNTMFGIKMRTSVGQCTRGVNMQLLAVQGRPEYDYILLLDTEGTRSPEFHGVPGNEKRDNQMATLSILMSDASIVVIPGENDAAVKEILPIVLMAYKGSELAEENGGRLSSRMFFVYNRIDTQQKKKLDSIIQTLGTLFHEAFRKVQKSIGNESTNLKWENPFSNFNLISSDSSGSDVCILGNVNKQTEPPGDVPDEKYGEELIQLREHIHRRVTNVEGKMKWKSRSICEFSSYIKNVWDCICSANFDLSFATVLEHTTFDDKFDNINRMRKANKLEAAQTGPEMDTICNKCQKSLDNMRVNVDEKISTDEMIQLLKDGTKQMGELQKNWAGMTMYFTSINSYIKKVMKPQHQVYIDDANAVLELGSSFVDLLTDSMAKSLESSIKSHRTATTYFKVSDNYIMGPLKQMHRMLALRPDEVAKVQDGLKQSCKNAVEGIQVMFHEETQQTIQQVQNIPYVSWKYE</sequence>